<reference evidence="2" key="2">
    <citation type="submission" date="2008-12" db="EMBL/GenBank/DDBJ databases">
        <title>Improved gene annotation of the rice (Oryza sativa) genomes.</title>
        <authorList>
            <person name="Wang J."/>
            <person name="Li R."/>
            <person name="Fan W."/>
            <person name="Huang Q."/>
            <person name="Zhang J."/>
            <person name="Zhou Y."/>
            <person name="Hu Y."/>
            <person name="Zi S."/>
            <person name="Li J."/>
            <person name="Ni P."/>
            <person name="Zheng H."/>
            <person name="Zhang Y."/>
            <person name="Zhao M."/>
            <person name="Hao Q."/>
            <person name="McDermott J."/>
            <person name="Samudrala R."/>
            <person name="Kristiansen K."/>
            <person name="Wong G.K.-S."/>
        </authorList>
    </citation>
    <scope>NUCLEOTIDE SEQUENCE</scope>
</reference>
<accession>B9G3H9</accession>
<organism evidence="2">
    <name type="scientific">Oryza sativa subsp. japonica</name>
    <name type="common">Rice</name>
    <dbReference type="NCBI Taxonomy" id="39947"/>
    <lineage>
        <taxon>Eukaryota</taxon>
        <taxon>Viridiplantae</taxon>
        <taxon>Streptophyta</taxon>
        <taxon>Embryophyta</taxon>
        <taxon>Tracheophyta</taxon>
        <taxon>Spermatophyta</taxon>
        <taxon>Magnoliopsida</taxon>
        <taxon>Liliopsida</taxon>
        <taxon>Poales</taxon>
        <taxon>Poaceae</taxon>
        <taxon>BOP clade</taxon>
        <taxon>Oryzoideae</taxon>
        <taxon>Oryzeae</taxon>
        <taxon>Oryzinae</taxon>
        <taxon>Oryza</taxon>
        <taxon>Oryza sativa</taxon>
    </lineage>
</organism>
<evidence type="ECO:0000256" key="1">
    <source>
        <dbReference type="SAM" id="MobiDB-lite"/>
    </source>
</evidence>
<gene>
    <name evidence="2" type="ORF">OsJ_29304</name>
</gene>
<protein>
    <submittedName>
        <fullName evidence="2">Uncharacterized protein</fullName>
    </submittedName>
</protein>
<feature type="region of interest" description="Disordered" evidence="1">
    <location>
        <begin position="1"/>
        <end position="51"/>
    </location>
</feature>
<dbReference type="AlphaFoldDB" id="B9G3H9"/>
<evidence type="ECO:0000313" key="2">
    <source>
        <dbReference type="EMBL" id="EEE69676.1"/>
    </source>
</evidence>
<proteinExistence type="predicted"/>
<name>B9G3H9_ORYSJ</name>
<sequence length="51" mass="5384">MPREGSTVAGGGRLRRRPFRRVGRRWAGAVPSPPPDPAGGKGRRPGIPDPA</sequence>
<dbReference type="EMBL" id="CM000146">
    <property type="protein sequence ID" value="EEE69676.1"/>
    <property type="molecule type" value="Genomic_DNA"/>
</dbReference>
<reference evidence="2" key="1">
    <citation type="journal article" date="2005" name="PLoS Biol.">
        <title>The genomes of Oryza sativa: a history of duplications.</title>
        <authorList>
            <person name="Yu J."/>
            <person name="Wang J."/>
            <person name="Lin W."/>
            <person name="Li S."/>
            <person name="Li H."/>
            <person name="Zhou J."/>
            <person name="Ni P."/>
            <person name="Dong W."/>
            <person name="Hu S."/>
            <person name="Zeng C."/>
            <person name="Zhang J."/>
            <person name="Zhang Y."/>
            <person name="Li R."/>
            <person name="Xu Z."/>
            <person name="Li S."/>
            <person name="Li X."/>
            <person name="Zheng H."/>
            <person name="Cong L."/>
            <person name="Lin L."/>
            <person name="Yin J."/>
            <person name="Geng J."/>
            <person name="Li G."/>
            <person name="Shi J."/>
            <person name="Liu J."/>
            <person name="Lv H."/>
            <person name="Li J."/>
            <person name="Wang J."/>
            <person name="Deng Y."/>
            <person name="Ran L."/>
            <person name="Shi X."/>
            <person name="Wang X."/>
            <person name="Wu Q."/>
            <person name="Li C."/>
            <person name="Ren X."/>
            <person name="Wang J."/>
            <person name="Wang X."/>
            <person name="Li D."/>
            <person name="Liu D."/>
            <person name="Zhang X."/>
            <person name="Ji Z."/>
            <person name="Zhao W."/>
            <person name="Sun Y."/>
            <person name="Zhang Z."/>
            <person name="Bao J."/>
            <person name="Han Y."/>
            <person name="Dong L."/>
            <person name="Ji J."/>
            <person name="Chen P."/>
            <person name="Wu S."/>
            <person name="Liu J."/>
            <person name="Xiao Y."/>
            <person name="Bu D."/>
            <person name="Tan J."/>
            <person name="Yang L."/>
            <person name="Ye C."/>
            <person name="Zhang J."/>
            <person name="Xu J."/>
            <person name="Zhou Y."/>
            <person name="Yu Y."/>
            <person name="Zhang B."/>
            <person name="Zhuang S."/>
            <person name="Wei H."/>
            <person name="Liu B."/>
            <person name="Lei M."/>
            <person name="Yu H."/>
            <person name="Li Y."/>
            <person name="Xu H."/>
            <person name="Wei S."/>
            <person name="He X."/>
            <person name="Fang L."/>
            <person name="Zhang Z."/>
            <person name="Zhang Y."/>
            <person name="Huang X."/>
            <person name="Su Z."/>
            <person name="Tong W."/>
            <person name="Li J."/>
            <person name="Tong Z."/>
            <person name="Li S."/>
            <person name="Ye J."/>
            <person name="Wang L."/>
            <person name="Fang L."/>
            <person name="Lei T."/>
            <person name="Chen C."/>
            <person name="Chen H."/>
            <person name="Xu Z."/>
            <person name="Li H."/>
            <person name="Huang H."/>
            <person name="Zhang F."/>
            <person name="Xu H."/>
            <person name="Li N."/>
            <person name="Zhao C."/>
            <person name="Li S."/>
            <person name="Dong L."/>
            <person name="Huang Y."/>
            <person name="Li L."/>
            <person name="Xi Y."/>
            <person name="Qi Q."/>
            <person name="Li W."/>
            <person name="Zhang B."/>
            <person name="Hu W."/>
            <person name="Zhang Y."/>
            <person name="Tian X."/>
            <person name="Jiao Y."/>
            <person name="Liang X."/>
            <person name="Jin J."/>
            <person name="Gao L."/>
            <person name="Zheng W."/>
            <person name="Hao B."/>
            <person name="Liu S."/>
            <person name="Wang W."/>
            <person name="Yuan L."/>
            <person name="Cao M."/>
            <person name="McDermott J."/>
            <person name="Samudrala R."/>
            <person name="Wang J."/>
            <person name="Wong G.K."/>
            <person name="Yang H."/>
        </authorList>
    </citation>
    <scope>NUCLEOTIDE SEQUENCE [LARGE SCALE GENOMIC DNA]</scope>
</reference>
<feature type="compositionally biased region" description="Basic residues" evidence="1">
    <location>
        <begin position="13"/>
        <end position="24"/>
    </location>
</feature>
<dbReference type="Proteomes" id="UP000007752">
    <property type="component" value="Chromosome 9"/>
</dbReference>